<keyword evidence="9" id="KW-1185">Reference proteome</keyword>
<evidence type="ECO:0000313" key="9">
    <source>
        <dbReference type="Proteomes" id="UP001321453"/>
    </source>
</evidence>
<protein>
    <recommendedName>
        <fullName evidence="6">Aminotransferase</fullName>
        <ecNumber evidence="6">2.6.1.-</ecNumber>
    </recommendedName>
</protein>
<evidence type="ECO:0000256" key="2">
    <source>
        <dbReference type="ARBA" id="ARBA00007441"/>
    </source>
</evidence>
<evidence type="ECO:0000256" key="6">
    <source>
        <dbReference type="RuleBase" id="RU000481"/>
    </source>
</evidence>
<dbReference type="RefSeq" id="WP_289446562.1">
    <property type="nucleotide sequence ID" value="NZ_JAUCGR010000002.1"/>
</dbReference>
<dbReference type="PANTHER" id="PTHR46383">
    <property type="entry name" value="ASPARTATE AMINOTRANSFERASE"/>
    <property type="match status" value="1"/>
</dbReference>
<dbReference type="InterPro" id="IPR004839">
    <property type="entry name" value="Aminotransferase_I/II_large"/>
</dbReference>
<evidence type="ECO:0000313" key="8">
    <source>
        <dbReference type="EMBL" id="MDM7831278.1"/>
    </source>
</evidence>
<dbReference type="GO" id="GO:0008483">
    <property type="term" value="F:transaminase activity"/>
    <property type="evidence" value="ECO:0007669"/>
    <property type="project" value="UniProtKB-KW"/>
</dbReference>
<reference evidence="8 9" key="1">
    <citation type="submission" date="2023-06" db="EMBL/GenBank/DDBJ databases">
        <title>Cellulomonas sp. MW9 Whole genome sequence.</title>
        <authorList>
            <person name="Park S."/>
        </authorList>
    </citation>
    <scope>NUCLEOTIDE SEQUENCE [LARGE SCALE GENOMIC DNA]</scope>
    <source>
        <strain evidence="8 9">MW9</strain>
    </source>
</reference>
<organism evidence="8 9">
    <name type="scientific">Cellulomonas edaphi</name>
    <dbReference type="NCBI Taxonomy" id="3053468"/>
    <lineage>
        <taxon>Bacteria</taxon>
        <taxon>Bacillati</taxon>
        <taxon>Actinomycetota</taxon>
        <taxon>Actinomycetes</taxon>
        <taxon>Micrococcales</taxon>
        <taxon>Cellulomonadaceae</taxon>
        <taxon>Cellulomonas</taxon>
    </lineage>
</organism>
<accession>A0ABT7S6N1</accession>
<evidence type="ECO:0000256" key="3">
    <source>
        <dbReference type="ARBA" id="ARBA00022576"/>
    </source>
</evidence>
<evidence type="ECO:0000256" key="4">
    <source>
        <dbReference type="ARBA" id="ARBA00022679"/>
    </source>
</evidence>
<dbReference type="Pfam" id="PF00155">
    <property type="entry name" value="Aminotran_1_2"/>
    <property type="match status" value="1"/>
</dbReference>
<evidence type="ECO:0000256" key="5">
    <source>
        <dbReference type="ARBA" id="ARBA00022898"/>
    </source>
</evidence>
<sequence>MATVSSSAPSARIPLSGIRTLMEVALRDPEAIHLEIGEPDARPAEHVVAAAARAAYDGLTGYTSSLGLDALREAAADRVTRRHGFEAQPHQVVVTHGAMHGLAMTMATLLGPGDDVLVPDPTFPNWAMAAAAAGARVVTYPTRAADGFVPRLDELEASITPRTRALIVCSPNNPTGAVYPAAILEGIVELARKHDLWVLSDECYEAITFGVPHVSTATFDTDGRVLTFFSLSKAHAMTGWRVGYAVVPDASVVERIGHLAEASVACPSTPGQYGAIAALTGPQDHVHAAVESYWDRRDLAVALLRERGISHVEPDGAFYLMVGVGAADTEAFALDLLARRHVAVAPGATFGDRGAGMVRVSLAAPRDLLVEGLGRLADEVASTSTAPRAGASSLRAAAAHAR</sequence>
<dbReference type="Gene3D" id="3.90.1150.10">
    <property type="entry name" value="Aspartate Aminotransferase, domain 1"/>
    <property type="match status" value="1"/>
</dbReference>
<comment type="similarity">
    <text evidence="2 6">Belongs to the class-I pyridoxal-phosphate-dependent aminotransferase family.</text>
</comment>
<feature type="domain" description="Aminotransferase class I/classII large" evidence="7">
    <location>
        <begin position="31"/>
        <end position="365"/>
    </location>
</feature>
<dbReference type="InterPro" id="IPR004838">
    <property type="entry name" value="NHTrfase_class1_PyrdxlP-BS"/>
</dbReference>
<evidence type="ECO:0000256" key="1">
    <source>
        <dbReference type="ARBA" id="ARBA00001933"/>
    </source>
</evidence>
<evidence type="ECO:0000259" key="7">
    <source>
        <dbReference type="Pfam" id="PF00155"/>
    </source>
</evidence>
<gene>
    <name evidence="8" type="ORF">QRT05_08020</name>
</gene>
<dbReference type="InterPro" id="IPR015424">
    <property type="entry name" value="PyrdxlP-dep_Trfase"/>
</dbReference>
<dbReference type="InterPro" id="IPR015421">
    <property type="entry name" value="PyrdxlP-dep_Trfase_major"/>
</dbReference>
<dbReference type="Gene3D" id="3.40.640.10">
    <property type="entry name" value="Type I PLP-dependent aspartate aminotransferase-like (Major domain)"/>
    <property type="match status" value="1"/>
</dbReference>
<comment type="cofactor">
    <cofactor evidence="1 6">
        <name>pyridoxal 5'-phosphate</name>
        <dbReference type="ChEBI" id="CHEBI:597326"/>
    </cofactor>
</comment>
<keyword evidence="3 6" id="KW-0032">Aminotransferase</keyword>
<dbReference type="Proteomes" id="UP001321453">
    <property type="component" value="Unassembled WGS sequence"/>
</dbReference>
<proteinExistence type="inferred from homology"/>
<dbReference type="InterPro" id="IPR015422">
    <property type="entry name" value="PyrdxlP-dep_Trfase_small"/>
</dbReference>
<dbReference type="InterPro" id="IPR050596">
    <property type="entry name" value="AspAT/PAT-like"/>
</dbReference>
<keyword evidence="5" id="KW-0663">Pyridoxal phosphate</keyword>
<dbReference type="SUPFAM" id="SSF53383">
    <property type="entry name" value="PLP-dependent transferases"/>
    <property type="match status" value="1"/>
</dbReference>
<dbReference type="PROSITE" id="PS00105">
    <property type="entry name" value="AA_TRANSFER_CLASS_1"/>
    <property type="match status" value="1"/>
</dbReference>
<dbReference type="PANTHER" id="PTHR46383:SF1">
    <property type="entry name" value="ASPARTATE AMINOTRANSFERASE"/>
    <property type="match status" value="1"/>
</dbReference>
<name>A0ABT7S6N1_9CELL</name>
<dbReference type="CDD" id="cd00609">
    <property type="entry name" value="AAT_like"/>
    <property type="match status" value="1"/>
</dbReference>
<keyword evidence="4 6" id="KW-0808">Transferase</keyword>
<comment type="caution">
    <text evidence="8">The sequence shown here is derived from an EMBL/GenBank/DDBJ whole genome shotgun (WGS) entry which is preliminary data.</text>
</comment>
<dbReference type="EMBL" id="JAUCGR010000002">
    <property type="protein sequence ID" value="MDM7831278.1"/>
    <property type="molecule type" value="Genomic_DNA"/>
</dbReference>
<dbReference type="EC" id="2.6.1.-" evidence="6"/>